<comment type="cofactor">
    <cofactor evidence="13">
        <name>Zn(2+)</name>
        <dbReference type="ChEBI" id="CHEBI:29105"/>
    </cofactor>
    <text evidence="13">Binds 1 zinc ion per subunit.</text>
</comment>
<accession>A0A497X4R9</accession>
<dbReference type="InterPro" id="IPR002314">
    <property type="entry name" value="aa-tRNA-synt_IIb"/>
</dbReference>
<dbReference type="Gene3D" id="3.30.930.10">
    <property type="entry name" value="Bira Bifunctional Protein, Domain 2"/>
    <property type="match status" value="1"/>
</dbReference>
<dbReference type="Gene3D" id="3.40.50.800">
    <property type="entry name" value="Anticodon-binding domain"/>
    <property type="match status" value="1"/>
</dbReference>
<dbReference type="FunFam" id="3.30.930.10:FF:000002">
    <property type="entry name" value="Threonine--tRNA ligase"/>
    <property type="match status" value="1"/>
</dbReference>
<organism evidence="16 17">
    <name type="scientific">Litoreibacter meonggei</name>
    <dbReference type="NCBI Taxonomy" id="1049199"/>
    <lineage>
        <taxon>Bacteria</taxon>
        <taxon>Pseudomonadati</taxon>
        <taxon>Pseudomonadota</taxon>
        <taxon>Alphaproteobacteria</taxon>
        <taxon>Rhodobacterales</taxon>
        <taxon>Roseobacteraceae</taxon>
        <taxon>Litoreibacter</taxon>
    </lineage>
</organism>
<feature type="domain" description="Aminoacyl-transfer RNA synthetases class-II family profile" evidence="14">
    <location>
        <begin position="247"/>
        <end position="544"/>
    </location>
</feature>
<reference evidence="16 17" key="1">
    <citation type="submission" date="2018-10" db="EMBL/GenBank/DDBJ databases">
        <title>Genomic Encyclopedia of Archaeal and Bacterial Type Strains, Phase II (KMG-II): from individual species to whole genera.</title>
        <authorList>
            <person name="Goeker M."/>
        </authorList>
    </citation>
    <scope>NUCLEOTIDE SEQUENCE [LARGE SCALE GENOMIC DNA]</scope>
    <source>
        <strain evidence="16 17">DSM 29466</strain>
    </source>
</reference>
<dbReference type="GO" id="GO:0005737">
    <property type="term" value="C:cytoplasm"/>
    <property type="evidence" value="ECO:0007669"/>
    <property type="project" value="UniProtKB-SubCell"/>
</dbReference>
<dbReference type="SUPFAM" id="SSF55186">
    <property type="entry name" value="ThrRS/AlaRS common domain"/>
    <property type="match status" value="1"/>
</dbReference>
<keyword evidence="11 13" id="KW-0030">Aminoacyl-tRNA synthetase</keyword>
<evidence type="ECO:0000256" key="2">
    <source>
        <dbReference type="ARBA" id="ARBA00022490"/>
    </source>
</evidence>
<dbReference type="InterPro" id="IPR012675">
    <property type="entry name" value="Beta-grasp_dom_sf"/>
</dbReference>
<evidence type="ECO:0000256" key="10">
    <source>
        <dbReference type="ARBA" id="ARBA00022917"/>
    </source>
</evidence>
<dbReference type="PROSITE" id="PS51880">
    <property type="entry name" value="TGS"/>
    <property type="match status" value="1"/>
</dbReference>
<dbReference type="GO" id="GO:0046872">
    <property type="term" value="F:metal ion binding"/>
    <property type="evidence" value="ECO:0007669"/>
    <property type="project" value="UniProtKB-KW"/>
</dbReference>
<dbReference type="GO" id="GO:0000049">
    <property type="term" value="F:tRNA binding"/>
    <property type="evidence" value="ECO:0007669"/>
    <property type="project" value="UniProtKB-KW"/>
</dbReference>
<comment type="caution">
    <text evidence="13">Lacks conserved residue(s) required for the propagation of feature annotation.</text>
</comment>
<dbReference type="Pfam" id="PF02824">
    <property type="entry name" value="TGS"/>
    <property type="match status" value="1"/>
</dbReference>
<dbReference type="CDD" id="cd00771">
    <property type="entry name" value="ThrRS_core"/>
    <property type="match status" value="1"/>
</dbReference>
<keyword evidence="8 13" id="KW-0067">ATP-binding</keyword>
<keyword evidence="2 13" id="KW-0963">Cytoplasm</keyword>
<dbReference type="RefSeq" id="WP_121021257.1">
    <property type="nucleotide sequence ID" value="NZ_RCCE01000001.1"/>
</dbReference>
<keyword evidence="7 13" id="KW-0862">Zinc</keyword>
<dbReference type="GO" id="GO:0006435">
    <property type="term" value="P:threonyl-tRNA aminoacylation"/>
    <property type="evidence" value="ECO:0007669"/>
    <property type="project" value="UniProtKB-UniRule"/>
</dbReference>
<comment type="subunit">
    <text evidence="13">Homodimer.</text>
</comment>
<evidence type="ECO:0000256" key="9">
    <source>
        <dbReference type="ARBA" id="ARBA00022884"/>
    </source>
</evidence>
<dbReference type="InterPro" id="IPR002320">
    <property type="entry name" value="Thr-tRNA-ligase_IIa"/>
</dbReference>
<comment type="catalytic activity">
    <reaction evidence="12 13">
        <text>tRNA(Thr) + L-threonine + ATP = L-threonyl-tRNA(Thr) + AMP + diphosphate + H(+)</text>
        <dbReference type="Rhea" id="RHEA:24624"/>
        <dbReference type="Rhea" id="RHEA-COMP:9670"/>
        <dbReference type="Rhea" id="RHEA-COMP:9704"/>
        <dbReference type="ChEBI" id="CHEBI:15378"/>
        <dbReference type="ChEBI" id="CHEBI:30616"/>
        <dbReference type="ChEBI" id="CHEBI:33019"/>
        <dbReference type="ChEBI" id="CHEBI:57926"/>
        <dbReference type="ChEBI" id="CHEBI:78442"/>
        <dbReference type="ChEBI" id="CHEBI:78534"/>
        <dbReference type="ChEBI" id="CHEBI:456215"/>
        <dbReference type="EC" id="6.1.1.3"/>
    </reaction>
</comment>
<dbReference type="InterPro" id="IPR018163">
    <property type="entry name" value="Thr/Ala-tRNA-synth_IIc_edit"/>
</dbReference>
<dbReference type="Gene3D" id="3.10.20.30">
    <property type="match status" value="1"/>
</dbReference>
<keyword evidence="3 13" id="KW-0820">tRNA-binding</keyword>
<dbReference type="OrthoDB" id="9802304at2"/>
<comment type="subcellular location">
    <subcellularLocation>
        <location evidence="13">Cytoplasm</location>
    </subcellularLocation>
</comment>
<dbReference type="SUPFAM" id="SSF81271">
    <property type="entry name" value="TGS-like"/>
    <property type="match status" value="1"/>
</dbReference>
<dbReference type="Gene3D" id="3.30.54.20">
    <property type="match status" value="1"/>
</dbReference>
<feature type="binding site" evidence="13">
    <location>
        <position position="395"/>
    </location>
    <ligand>
        <name>Zn(2+)</name>
        <dbReference type="ChEBI" id="CHEBI:29105"/>
        <note>catalytic</note>
    </ligand>
</feature>
<dbReference type="Pfam" id="PF03129">
    <property type="entry name" value="HGTP_anticodon"/>
    <property type="match status" value="1"/>
</dbReference>
<evidence type="ECO:0000259" key="14">
    <source>
        <dbReference type="PROSITE" id="PS50862"/>
    </source>
</evidence>
<keyword evidence="6 13" id="KW-0547">Nucleotide-binding</keyword>
<dbReference type="SMART" id="SM00863">
    <property type="entry name" value="tRNA_SAD"/>
    <property type="match status" value="1"/>
</dbReference>
<dbReference type="Pfam" id="PF07973">
    <property type="entry name" value="tRNA_SAD"/>
    <property type="match status" value="1"/>
</dbReference>
<dbReference type="Gene3D" id="3.30.980.10">
    <property type="entry name" value="Threonyl-trna Synthetase, Chain A, domain 2"/>
    <property type="match status" value="1"/>
</dbReference>
<evidence type="ECO:0000256" key="12">
    <source>
        <dbReference type="ARBA" id="ARBA00049515"/>
    </source>
</evidence>
<dbReference type="FunFam" id="3.10.20.30:FF:000005">
    <property type="entry name" value="Threonine--tRNA ligase"/>
    <property type="match status" value="1"/>
</dbReference>
<keyword evidence="10 13" id="KW-0648">Protein biosynthesis</keyword>
<dbReference type="InterPro" id="IPR045864">
    <property type="entry name" value="aa-tRNA-synth_II/BPL/LPL"/>
</dbReference>
<evidence type="ECO:0000256" key="13">
    <source>
        <dbReference type="HAMAP-Rule" id="MF_00184"/>
    </source>
</evidence>
<dbReference type="InterPro" id="IPR047246">
    <property type="entry name" value="ThrRS_anticodon"/>
</dbReference>
<dbReference type="InterPro" id="IPR012676">
    <property type="entry name" value="TGS-like"/>
</dbReference>
<keyword evidence="17" id="KW-1185">Reference proteome</keyword>
<dbReference type="SUPFAM" id="SSF52954">
    <property type="entry name" value="Class II aaRS ABD-related"/>
    <property type="match status" value="1"/>
</dbReference>
<feature type="binding site" evidence="13">
    <location>
        <position position="344"/>
    </location>
    <ligand>
        <name>Zn(2+)</name>
        <dbReference type="ChEBI" id="CHEBI:29105"/>
        <note>catalytic</note>
    </ligand>
</feature>
<dbReference type="PRINTS" id="PR01047">
    <property type="entry name" value="TRNASYNTHTHR"/>
</dbReference>
<evidence type="ECO:0000256" key="1">
    <source>
        <dbReference type="ARBA" id="ARBA00008226"/>
    </source>
</evidence>
<comment type="caution">
    <text evidence="16">The sequence shown here is derived from an EMBL/GenBank/DDBJ whole genome shotgun (WGS) entry which is preliminary data.</text>
</comment>
<proteinExistence type="inferred from homology"/>
<evidence type="ECO:0000259" key="15">
    <source>
        <dbReference type="PROSITE" id="PS51880"/>
    </source>
</evidence>
<dbReference type="FunFam" id="3.30.54.20:FF:000002">
    <property type="entry name" value="Threonine--tRNA ligase"/>
    <property type="match status" value="1"/>
</dbReference>
<evidence type="ECO:0000256" key="6">
    <source>
        <dbReference type="ARBA" id="ARBA00022741"/>
    </source>
</evidence>
<evidence type="ECO:0000256" key="7">
    <source>
        <dbReference type="ARBA" id="ARBA00022833"/>
    </source>
</evidence>
<dbReference type="SUPFAM" id="SSF55681">
    <property type="entry name" value="Class II aaRS and biotin synthetases"/>
    <property type="match status" value="1"/>
</dbReference>
<sequence>MASISLTFPDGNSRDYDAGVTPAEVAASIASSLAKKAISATVDGAHYDLQWPINADASIAINTMKDEAPALELIRHDLAHIMARAVQELWPDVQVTIGPVIKDGWYYDFNRAEPFVPEDLAAIEKKMREIINKRDAVRTEVWDRARAIKHYEDKGEPYKVELIESIPGDEPLRMYWHGDWQDLCRGPHLQNTGQVPGDAWKLMSIAGAYWRGDSDRAQLQRIYGVAFQNKEKLKEHLHFLEEAEKRDHRKLGREMDLYHMQEEAPGQVFWHPNGWTIYTTLQDYMRRKQRAGGYVEINTPQVVDRKLWEASGHWDKYQEHMFIVEVDEDHAREKSVNALKPMNCPCHVQVYNQGLKSYRDLPLRMAEFGSCSRYEPSGALHGIMRVRGFTQDDAHIFCTEEQIEAECARFIEFLASVYKDLGFEKFEIMFATRPEKRVGTEESWDHVENALENAIKATGNAYTLDPGEGAFYGPKLDFKLTDAIGREWQCGTFQVDPNLPERLDANYVGEDGAKHRPYMLHRATLGSFERFIGILIENSAGKLPFWLAPRQVVVASIVSDADAYVLETVEKLKAAGIRAEADIRNEKINYKVREHSVGKVPVILAVGKKEVEDGTVTLRRLGEKQTSVVATDGLIADLKAEACPPDLK</sequence>
<protein>
    <recommendedName>
        <fullName evidence="13">Threonine--tRNA ligase</fullName>
        <ecNumber evidence="13">6.1.1.3</ecNumber>
    </recommendedName>
    <alternativeName>
        <fullName evidence="13">Threonyl-tRNA synthetase</fullName>
        <shortName evidence="13">ThrRS</shortName>
    </alternativeName>
</protein>
<dbReference type="EC" id="6.1.1.3" evidence="13"/>
<dbReference type="InterPro" id="IPR033728">
    <property type="entry name" value="ThrRS_core"/>
</dbReference>
<name>A0A497X4R9_9RHOB</name>
<dbReference type="InterPro" id="IPR004154">
    <property type="entry name" value="Anticodon-bd"/>
</dbReference>
<evidence type="ECO:0000313" key="16">
    <source>
        <dbReference type="EMBL" id="RLJ60236.1"/>
    </source>
</evidence>
<comment type="similarity">
    <text evidence="1 13">Belongs to the class-II aminoacyl-tRNA synthetase family.</text>
</comment>
<evidence type="ECO:0000256" key="5">
    <source>
        <dbReference type="ARBA" id="ARBA00022723"/>
    </source>
</evidence>
<keyword evidence="9 13" id="KW-0694">RNA-binding</keyword>
<dbReference type="PANTHER" id="PTHR11451:SF44">
    <property type="entry name" value="THREONINE--TRNA LIGASE, CHLOROPLASTIC_MITOCHONDRIAL 2"/>
    <property type="match status" value="1"/>
</dbReference>
<feature type="domain" description="TGS" evidence="15">
    <location>
        <begin position="1"/>
        <end position="63"/>
    </location>
</feature>
<keyword evidence="4 13" id="KW-0436">Ligase</keyword>
<dbReference type="EMBL" id="RCCE01000001">
    <property type="protein sequence ID" value="RLJ60236.1"/>
    <property type="molecule type" value="Genomic_DNA"/>
</dbReference>
<dbReference type="Pfam" id="PF00587">
    <property type="entry name" value="tRNA-synt_2b"/>
    <property type="match status" value="1"/>
</dbReference>
<dbReference type="Proteomes" id="UP000269157">
    <property type="component" value="Unassembled WGS sequence"/>
</dbReference>
<dbReference type="PANTHER" id="PTHR11451">
    <property type="entry name" value="THREONINE-TRNA LIGASE"/>
    <property type="match status" value="1"/>
</dbReference>
<dbReference type="CDD" id="cd00860">
    <property type="entry name" value="ThrRS_anticodon"/>
    <property type="match status" value="1"/>
</dbReference>
<dbReference type="PROSITE" id="PS50862">
    <property type="entry name" value="AA_TRNA_LIGASE_II"/>
    <property type="match status" value="1"/>
</dbReference>
<evidence type="ECO:0000256" key="8">
    <source>
        <dbReference type="ARBA" id="ARBA00022840"/>
    </source>
</evidence>
<evidence type="ECO:0000256" key="3">
    <source>
        <dbReference type="ARBA" id="ARBA00022555"/>
    </source>
</evidence>
<feature type="binding site" evidence="13">
    <location>
        <position position="521"/>
    </location>
    <ligand>
        <name>Zn(2+)</name>
        <dbReference type="ChEBI" id="CHEBI:29105"/>
        <note>catalytic</note>
    </ligand>
</feature>
<evidence type="ECO:0000256" key="11">
    <source>
        <dbReference type="ARBA" id="ARBA00023146"/>
    </source>
</evidence>
<dbReference type="InterPro" id="IPR004095">
    <property type="entry name" value="TGS"/>
</dbReference>
<dbReference type="AlphaFoldDB" id="A0A497X4R9"/>
<keyword evidence="5 13" id="KW-0479">Metal-binding</keyword>
<dbReference type="CDD" id="cd01667">
    <property type="entry name" value="TGS_ThrRS"/>
    <property type="match status" value="1"/>
</dbReference>
<dbReference type="NCBIfam" id="TIGR00418">
    <property type="entry name" value="thrS"/>
    <property type="match status" value="1"/>
</dbReference>
<dbReference type="HAMAP" id="MF_00184">
    <property type="entry name" value="Thr_tRNA_synth"/>
    <property type="match status" value="1"/>
</dbReference>
<dbReference type="FunFam" id="3.40.50.800:FF:000001">
    <property type="entry name" value="Threonine--tRNA ligase"/>
    <property type="match status" value="1"/>
</dbReference>
<dbReference type="GO" id="GO:0004829">
    <property type="term" value="F:threonine-tRNA ligase activity"/>
    <property type="evidence" value="ECO:0007669"/>
    <property type="project" value="UniProtKB-UniRule"/>
</dbReference>
<dbReference type="InterPro" id="IPR036621">
    <property type="entry name" value="Anticodon-bd_dom_sf"/>
</dbReference>
<dbReference type="GO" id="GO:0005524">
    <property type="term" value="F:ATP binding"/>
    <property type="evidence" value="ECO:0007669"/>
    <property type="project" value="UniProtKB-UniRule"/>
</dbReference>
<evidence type="ECO:0000256" key="4">
    <source>
        <dbReference type="ARBA" id="ARBA00022598"/>
    </source>
</evidence>
<gene>
    <name evidence="13" type="primary">thrS</name>
    <name evidence="16" type="ORF">BCF46_0434</name>
</gene>
<evidence type="ECO:0000313" key="17">
    <source>
        <dbReference type="Proteomes" id="UP000269157"/>
    </source>
</evidence>
<dbReference type="InterPro" id="IPR012947">
    <property type="entry name" value="tRNA_SAD"/>
</dbReference>
<dbReference type="InterPro" id="IPR006195">
    <property type="entry name" value="aa-tRNA-synth_II"/>
</dbReference>